<feature type="signal peptide" evidence="3">
    <location>
        <begin position="1"/>
        <end position="23"/>
    </location>
</feature>
<dbReference type="Proteomes" id="UP000037530">
    <property type="component" value="Unassembled WGS sequence"/>
</dbReference>
<evidence type="ECO:0000259" key="4">
    <source>
        <dbReference type="Pfam" id="PF00497"/>
    </source>
</evidence>
<dbReference type="STRING" id="171383.AKJ31_15075"/>
<dbReference type="OrthoDB" id="8581897at2"/>
<dbReference type="AlphaFoldDB" id="A0A0M0HXM5"/>
<evidence type="ECO:0000313" key="6">
    <source>
        <dbReference type="Proteomes" id="UP000037530"/>
    </source>
</evidence>
<dbReference type="Gene3D" id="3.40.190.10">
    <property type="entry name" value="Periplasmic binding protein-like II"/>
    <property type="match status" value="2"/>
</dbReference>
<keyword evidence="6" id="KW-1185">Reference proteome</keyword>
<protein>
    <submittedName>
        <fullName evidence="5">Amino acid ABC transporter</fullName>
    </submittedName>
</protein>
<gene>
    <name evidence="5" type="ORF">AKJ31_15075</name>
</gene>
<feature type="chain" id="PRO_5005600359" evidence="3">
    <location>
        <begin position="24"/>
        <end position="275"/>
    </location>
</feature>
<dbReference type="SUPFAM" id="SSF53850">
    <property type="entry name" value="Periplasmic binding protein-like II"/>
    <property type="match status" value="1"/>
</dbReference>
<dbReference type="PATRIC" id="fig|171383.3.peg.3086"/>
<evidence type="ECO:0000256" key="2">
    <source>
        <dbReference type="ARBA" id="ARBA00022729"/>
    </source>
</evidence>
<evidence type="ECO:0000256" key="1">
    <source>
        <dbReference type="ARBA" id="ARBA00010333"/>
    </source>
</evidence>
<feature type="domain" description="Solute-binding protein family 3/N-terminal" evidence="4">
    <location>
        <begin position="27"/>
        <end position="271"/>
    </location>
</feature>
<accession>A0A0M0HXM5</accession>
<dbReference type="Pfam" id="PF00497">
    <property type="entry name" value="SBP_bac_3"/>
    <property type="match status" value="1"/>
</dbReference>
<keyword evidence="2 3" id="KW-0732">Signal</keyword>
<comment type="similarity">
    <text evidence="1">Belongs to the bacterial solute-binding protein 3 family.</text>
</comment>
<evidence type="ECO:0000256" key="3">
    <source>
        <dbReference type="SAM" id="SignalP"/>
    </source>
</evidence>
<dbReference type="EMBL" id="LHPI01000016">
    <property type="protein sequence ID" value="KOO06597.1"/>
    <property type="molecule type" value="Genomic_DNA"/>
</dbReference>
<comment type="caution">
    <text evidence="5">The sequence shown here is derived from an EMBL/GenBank/DDBJ whole genome shotgun (WGS) entry which is preliminary data.</text>
</comment>
<dbReference type="PANTHER" id="PTHR35936">
    <property type="entry name" value="MEMBRANE-BOUND LYTIC MUREIN TRANSGLYCOSYLASE F"/>
    <property type="match status" value="1"/>
</dbReference>
<reference evidence="6" key="1">
    <citation type="submission" date="2015-08" db="EMBL/GenBank/DDBJ databases">
        <title>Vibrio galatheae sp. nov., a novel member of the Vibrionaceae family isolated from the Solomon Islands.</title>
        <authorList>
            <person name="Giubergia S."/>
            <person name="Machado H."/>
            <person name="Mateiu R.V."/>
            <person name="Gram L."/>
        </authorList>
    </citation>
    <scope>NUCLEOTIDE SEQUENCE [LARGE SCALE GENOMIC DNA]</scope>
    <source>
        <strain evidence="6">DSM 19134</strain>
    </source>
</reference>
<dbReference type="RefSeq" id="WP_053409937.1">
    <property type="nucleotide sequence ID" value="NZ_DAIPHI010000146.1"/>
</dbReference>
<sequence>MHNKLFIYSSSLVAALSSFPSFSCTLTMGYRTNERPPLIAAAPDNSGLYLQLYTTAARKIGCQLNIVRGPKKRILKQLEKGQIDFYLGFSFNPTRAKYTYFIDNGLPGGEIGISLAGYPEVEKLTQLSGATVLQSLGSPDFVRNVENVHRYTEADMTIDRAVQLLMKKRGDFYIYNRASLDYYLKQNKPKGIKTHLNCCGGVKPTYLGFSKNSPYITEQENDSFDSSKPLSPTNFPTTISLGESKARQLEQTLHEMQDSGETEAIYQQYYGLTHY</sequence>
<organism evidence="5 6">
    <name type="scientific">Vibrio hepatarius</name>
    <dbReference type="NCBI Taxonomy" id="171383"/>
    <lineage>
        <taxon>Bacteria</taxon>
        <taxon>Pseudomonadati</taxon>
        <taxon>Pseudomonadota</taxon>
        <taxon>Gammaproteobacteria</taxon>
        <taxon>Vibrionales</taxon>
        <taxon>Vibrionaceae</taxon>
        <taxon>Vibrio</taxon>
        <taxon>Vibrio oreintalis group</taxon>
    </lineage>
</organism>
<dbReference type="InterPro" id="IPR001638">
    <property type="entry name" value="Solute-binding_3/MltF_N"/>
</dbReference>
<evidence type="ECO:0000313" key="5">
    <source>
        <dbReference type="EMBL" id="KOO06597.1"/>
    </source>
</evidence>
<proteinExistence type="inferred from homology"/>
<name>A0A0M0HXM5_9VIBR</name>
<dbReference type="PANTHER" id="PTHR35936:SF38">
    <property type="entry name" value="GLUTAMINE-BINDING PERIPLASMIC PROTEIN"/>
    <property type="match status" value="1"/>
</dbReference>